<feature type="compositionally biased region" description="Basic and acidic residues" evidence="1">
    <location>
        <begin position="559"/>
        <end position="568"/>
    </location>
</feature>
<feature type="compositionally biased region" description="Acidic residues" evidence="1">
    <location>
        <begin position="596"/>
        <end position="615"/>
    </location>
</feature>
<dbReference type="InterPro" id="IPR036322">
    <property type="entry name" value="WD40_repeat_dom_sf"/>
</dbReference>
<sequence>MSDKKNKKDKKNKSDINDKNKKKKENNNNNNNNPSDNSCNQVVDNAKDEVMETPEQNDKIKEENPLNNNNNDDTICNNNNDDTICNNNNDDTICNNNNDDTICNNEKPLNNNESNNIDKNINDKDGSCCLSSLQNEGIDMNQMRNNKEKKRISDASDIYARTDSVNSNLIKISQSSEEWEPKNKWTLSVLFQNIKSIVVKNYIFVAKKCGIPNQPNKPGPVLAISIEKANNDDSDNIIVQTPCAYEKYSLRGKLIQHKSLYPCTITCMMNGSIGGIGKVVILGEQNGNVLIYKIDKFECILKLNTKECLKKYFNNNPTTRRKSINNYMDFKDKVVNYYHHPSNDKEQQKQTTQYNHNNLNNNFNNNLDPSQTNHYNYPYDDNDLSYQISGISVKSTFANFIHWIIAGNMKGYIFVWEVPSGNIIKILLPPLYFFNEAKKKKKNNKKKKQQKKKAKKKTNNYNNHNYSYSSSSSYSSSYSSSSSSSSFSSSYYSDDFYYGSNGEKKSKNKKKKKRKKKKTNTNKNININDVKNQNRQNYNGTQNNLNMSHDSLNSTNVNEKLEKREEVNKQNGLTNSDRQNSTYNSDDNSYNHSDESSDDNSDYCSDDLYSDEYSESDTSPNNSTNESYDINTIHNKRKKNKKNTYKDISNKCYVSAILAVTHKYELWVAFGNGYIAVYDLYDFQLLLYTCISKSPIMDLKYSKILEDVLILIGNNYLSVWDTKTLKQVRKIPTSQITSKNSSLSTIYLLESPNSWKYKQVVLIAGCNNGSVCLTNITKKVDGDLTFSYIKTYNKHFEPYVPISYIYIEPTINAAFVGDASGVVFTLPRILSTLKNNDSSK</sequence>
<feature type="region of interest" description="Disordered" evidence="1">
    <location>
        <begin position="1"/>
        <end position="74"/>
    </location>
</feature>
<dbReference type="EMBL" id="LVLB01000003">
    <property type="protein sequence ID" value="KYO03585.1"/>
    <property type="molecule type" value="Genomic_DNA"/>
</dbReference>
<protein>
    <submittedName>
        <fullName evidence="2">Uncharacterized protein</fullName>
    </submittedName>
</protein>
<accession>A0A151LWK8</accession>
<feature type="compositionally biased region" description="Low complexity" evidence="1">
    <location>
        <begin position="27"/>
        <end position="40"/>
    </location>
</feature>
<feature type="region of interest" description="Disordered" evidence="1">
    <location>
        <begin position="502"/>
        <end position="629"/>
    </location>
</feature>
<feature type="compositionally biased region" description="Low complexity" evidence="1">
    <location>
        <begin position="355"/>
        <end position="367"/>
    </location>
</feature>
<feature type="compositionally biased region" description="Polar residues" evidence="1">
    <location>
        <begin position="569"/>
        <end position="579"/>
    </location>
</feature>
<dbReference type="KEGG" id="pgab:PGSY75_0215400"/>
<dbReference type="VEuPathDB" id="PlasmoDB:PGSY75_0215400"/>
<feature type="region of interest" description="Disordered" evidence="1">
    <location>
        <begin position="439"/>
        <end position="467"/>
    </location>
</feature>
<feature type="compositionally biased region" description="Basic and acidic residues" evidence="1">
    <location>
        <begin position="45"/>
        <end position="64"/>
    </location>
</feature>
<name>A0A151LWK8_9APIC</name>
<evidence type="ECO:0000256" key="1">
    <source>
        <dbReference type="SAM" id="MobiDB-lite"/>
    </source>
</evidence>
<comment type="caution">
    <text evidence="2">The sequence shown here is derived from an EMBL/GenBank/DDBJ whole genome shotgun (WGS) entry which is preliminary data.</text>
</comment>
<feature type="compositionally biased region" description="Basic and acidic residues" evidence="1">
    <location>
        <begin position="1"/>
        <end position="19"/>
    </location>
</feature>
<feature type="compositionally biased region" description="Polar residues" evidence="1">
    <location>
        <begin position="535"/>
        <end position="558"/>
    </location>
</feature>
<dbReference type="RefSeq" id="XP_018643809.1">
    <property type="nucleotide sequence ID" value="XM_018783819.1"/>
</dbReference>
<feature type="compositionally biased region" description="Polar residues" evidence="1">
    <location>
        <begin position="620"/>
        <end position="629"/>
    </location>
</feature>
<dbReference type="GeneID" id="29774435"/>
<dbReference type="VEuPathDB" id="PlasmoDB:PGABG01_0213100"/>
<gene>
    <name evidence="2" type="ORF">PGSY75_0215400</name>
</gene>
<organism evidence="2 3">
    <name type="scientific">Plasmodium gaboni</name>
    <dbReference type="NCBI Taxonomy" id="647221"/>
    <lineage>
        <taxon>Eukaryota</taxon>
        <taxon>Sar</taxon>
        <taxon>Alveolata</taxon>
        <taxon>Apicomplexa</taxon>
        <taxon>Aconoidasida</taxon>
        <taxon>Haemosporida</taxon>
        <taxon>Plasmodiidae</taxon>
        <taxon>Plasmodium</taxon>
        <taxon>Plasmodium (Laverania)</taxon>
    </lineage>
</organism>
<evidence type="ECO:0000313" key="2">
    <source>
        <dbReference type="EMBL" id="KYO03585.1"/>
    </source>
</evidence>
<proteinExistence type="predicted"/>
<dbReference type="PANTHER" id="PTHR13491">
    <property type="entry name" value="ZCCHC10 PROTEIN"/>
    <property type="match status" value="1"/>
</dbReference>
<dbReference type="InterPro" id="IPR039715">
    <property type="entry name" value="ZCCHC10"/>
</dbReference>
<dbReference type="SUPFAM" id="SSF50978">
    <property type="entry name" value="WD40 repeat-like"/>
    <property type="match status" value="1"/>
</dbReference>
<reference evidence="2 3" key="1">
    <citation type="journal article" date="2016" name="Nat. Commun.">
        <title>Genomes of cryptic chimpanzee Plasmodium species reveal key evolutionary events leading to human malaria.</title>
        <authorList>
            <person name="Sundararaman S.A."/>
            <person name="Plenderleith L.J."/>
            <person name="Liu W."/>
            <person name="Loy D.E."/>
            <person name="Learn G.H."/>
            <person name="Li Y."/>
            <person name="Shaw K.S."/>
            <person name="Ayouba A."/>
            <person name="Peeters M."/>
            <person name="Speede S."/>
            <person name="Shaw G.M."/>
            <person name="Bushman F.D."/>
            <person name="Brisson D."/>
            <person name="Rayner J.C."/>
            <person name="Sharp P.M."/>
            <person name="Hahn B.H."/>
        </authorList>
    </citation>
    <scope>NUCLEOTIDE SEQUENCE [LARGE SCALE GENOMIC DNA]</scope>
    <source>
        <strain evidence="2 3">SY75</strain>
    </source>
</reference>
<evidence type="ECO:0000313" key="3">
    <source>
        <dbReference type="Proteomes" id="UP000076004"/>
    </source>
</evidence>
<dbReference type="Proteomes" id="UP000076004">
    <property type="component" value="Unassembled WGS sequence"/>
</dbReference>
<dbReference type="PANTHER" id="PTHR13491:SF0">
    <property type="entry name" value="ZINC FINGER CCHC DOMAIN-CONTAINING PROTEIN 10"/>
    <property type="match status" value="1"/>
</dbReference>
<feature type="compositionally biased region" description="Basic residues" evidence="1">
    <location>
        <begin position="506"/>
        <end position="520"/>
    </location>
</feature>
<feature type="compositionally biased region" description="Low complexity" evidence="1">
    <location>
        <begin position="521"/>
        <end position="534"/>
    </location>
</feature>
<dbReference type="AlphaFoldDB" id="A0A151LWK8"/>
<feature type="region of interest" description="Disordered" evidence="1">
    <location>
        <begin position="355"/>
        <end position="374"/>
    </location>
</feature>
<feature type="compositionally biased region" description="Basic residues" evidence="1">
    <location>
        <begin position="439"/>
        <end position="458"/>
    </location>
</feature>
<feature type="compositionally biased region" description="Low complexity" evidence="1">
    <location>
        <begin position="580"/>
        <end position="591"/>
    </location>
</feature>